<gene>
    <name evidence="2" type="ordered locus">MTR_2g032900</name>
</gene>
<dbReference type="AlphaFoldDB" id="G7IL13"/>
<dbReference type="Proteomes" id="UP000002051">
    <property type="component" value="Chromosome 2"/>
</dbReference>
<reference evidence="3" key="3">
    <citation type="submission" date="2015-04" db="UniProtKB">
        <authorList>
            <consortium name="EnsemblPlants"/>
        </authorList>
    </citation>
    <scope>IDENTIFICATION</scope>
    <source>
        <strain evidence="3">cv. Jemalong A17</strain>
    </source>
</reference>
<accession>A0A0C3V0K9</accession>
<feature type="transmembrane region" description="Helical" evidence="1">
    <location>
        <begin position="95"/>
        <end position="112"/>
    </location>
</feature>
<dbReference type="EMBL" id="CM001218">
    <property type="protein sequence ID" value="AES64898.2"/>
    <property type="molecule type" value="Genomic_DNA"/>
</dbReference>
<protein>
    <submittedName>
        <fullName evidence="2">Transmembrane protein, putative</fullName>
    </submittedName>
</protein>
<keyword evidence="4" id="KW-1185">Reference proteome</keyword>
<accession>G7IL13</accession>
<evidence type="ECO:0000313" key="3">
    <source>
        <dbReference type="EnsemblPlants" id="AES64898"/>
    </source>
</evidence>
<dbReference type="eggNOG" id="ENOG502SXR8">
    <property type="taxonomic scope" value="Eukaryota"/>
</dbReference>
<evidence type="ECO:0000313" key="4">
    <source>
        <dbReference type="Proteomes" id="UP000002051"/>
    </source>
</evidence>
<proteinExistence type="predicted"/>
<dbReference type="PaxDb" id="3880-AES64898"/>
<keyword evidence="1 2" id="KW-0812">Transmembrane</keyword>
<name>G7IL13_MEDTR</name>
<dbReference type="HOGENOM" id="CLU_058125_0_0_1"/>
<reference evidence="2 4" key="1">
    <citation type="journal article" date="2011" name="Nature">
        <title>The Medicago genome provides insight into the evolution of rhizobial symbioses.</title>
        <authorList>
            <person name="Young N.D."/>
            <person name="Debelle F."/>
            <person name="Oldroyd G.E."/>
            <person name="Geurts R."/>
            <person name="Cannon S.B."/>
            <person name="Udvardi M.K."/>
            <person name="Benedito V.A."/>
            <person name="Mayer K.F."/>
            <person name="Gouzy J."/>
            <person name="Schoof H."/>
            <person name="Van de Peer Y."/>
            <person name="Proost S."/>
            <person name="Cook D.R."/>
            <person name="Meyers B.C."/>
            <person name="Spannagl M."/>
            <person name="Cheung F."/>
            <person name="De Mita S."/>
            <person name="Krishnakumar V."/>
            <person name="Gundlach H."/>
            <person name="Zhou S."/>
            <person name="Mudge J."/>
            <person name="Bharti A.K."/>
            <person name="Murray J.D."/>
            <person name="Naoumkina M.A."/>
            <person name="Rosen B."/>
            <person name="Silverstein K.A."/>
            <person name="Tang H."/>
            <person name="Rombauts S."/>
            <person name="Zhao P.X."/>
            <person name="Zhou P."/>
            <person name="Barbe V."/>
            <person name="Bardou P."/>
            <person name="Bechner M."/>
            <person name="Bellec A."/>
            <person name="Berger A."/>
            <person name="Berges H."/>
            <person name="Bidwell S."/>
            <person name="Bisseling T."/>
            <person name="Choisne N."/>
            <person name="Couloux A."/>
            <person name="Denny R."/>
            <person name="Deshpande S."/>
            <person name="Dai X."/>
            <person name="Doyle J.J."/>
            <person name="Dudez A.M."/>
            <person name="Farmer A.D."/>
            <person name="Fouteau S."/>
            <person name="Franken C."/>
            <person name="Gibelin C."/>
            <person name="Gish J."/>
            <person name="Goldstein S."/>
            <person name="Gonzalez A.J."/>
            <person name="Green P.J."/>
            <person name="Hallab A."/>
            <person name="Hartog M."/>
            <person name="Hua A."/>
            <person name="Humphray S.J."/>
            <person name="Jeong D.H."/>
            <person name="Jing Y."/>
            <person name="Jocker A."/>
            <person name="Kenton S.M."/>
            <person name="Kim D.J."/>
            <person name="Klee K."/>
            <person name="Lai H."/>
            <person name="Lang C."/>
            <person name="Lin S."/>
            <person name="Macmil S.L."/>
            <person name="Magdelenat G."/>
            <person name="Matthews L."/>
            <person name="McCorrison J."/>
            <person name="Monaghan E.L."/>
            <person name="Mun J.H."/>
            <person name="Najar F.Z."/>
            <person name="Nicholson C."/>
            <person name="Noirot C."/>
            <person name="O'Bleness M."/>
            <person name="Paule C.R."/>
            <person name="Poulain J."/>
            <person name="Prion F."/>
            <person name="Qin B."/>
            <person name="Qu C."/>
            <person name="Retzel E.F."/>
            <person name="Riddle C."/>
            <person name="Sallet E."/>
            <person name="Samain S."/>
            <person name="Samson N."/>
            <person name="Sanders I."/>
            <person name="Saurat O."/>
            <person name="Scarpelli C."/>
            <person name="Schiex T."/>
            <person name="Segurens B."/>
            <person name="Severin A.J."/>
            <person name="Sherrier D.J."/>
            <person name="Shi R."/>
            <person name="Sims S."/>
            <person name="Singer S.R."/>
            <person name="Sinharoy S."/>
            <person name="Sterck L."/>
            <person name="Viollet A."/>
            <person name="Wang B.B."/>
            <person name="Wang K."/>
            <person name="Wang M."/>
            <person name="Wang X."/>
            <person name="Warfsmann J."/>
            <person name="Weissenbach J."/>
            <person name="White D.D."/>
            <person name="White J.D."/>
            <person name="Wiley G.B."/>
            <person name="Wincker P."/>
            <person name="Xing Y."/>
            <person name="Yang L."/>
            <person name="Yao Z."/>
            <person name="Ying F."/>
            <person name="Zhai J."/>
            <person name="Zhou L."/>
            <person name="Zuber A."/>
            <person name="Denarie J."/>
            <person name="Dixon R.A."/>
            <person name="May G.D."/>
            <person name="Schwartz D.C."/>
            <person name="Rogers J."/>
            <person name="Quetier F."/>
            <person name="Town C.D."/>
            <person name="Roe B.A."/>
        </authorList>
    </citation>
    <scope>NUCLEOTIDE SEQUENCE [LARGE SCALE GENOMIC DNA]</scope>
    <source>
        <strain evidence="2">A17</strain>
        <strain evidence="3 4">cv. Jemalong A17</strain>
    </source>
</reference>
<dbReference type="EnsemblPlants" id="AES64898">
    <property type="protein sequence ID" value="AES64898"/>
    <property type="gene ID" value="MTR_2g032900"/>
</dbReference>
<evidence type="ECO:0000313" key="2">
    <source>
        <dbReference type="EMBL" id="AES64898.2"/>
    </source>
</evidence>
<evidence type="ECO:0000256" key="1">
    <source>
        <dbReference type="SAM" id="Phobius"/>
    </source>
</evidence>
<sequence length="328" mass="37138">MMGNMTDCNFYVLDATGDTTGLSFRVAYIGAKQYRSGNNKDLCDCVGSLLCSVVPGFRNSVEAALNGIGARPRFVSLPSQQAHQKDIVMSDVLELDWSSILVVFGYFILLLFQMDSELFGLRTFVTESPHSKRIEELLTKVGCPRSYMSGIPFKQKSENVIRTMLGTHALRTSVINFLMNNFNHPDPQICSLCHYLSYVVSWLVKTKSPVLSDSRVLAEVENLEELIKAILSHTYPQYFNHLCLTSELFYLDVLRFPNLFSVAQVLDDVYNSQVISGASYKTVEELVKLHRTAMIENRVTTVRRMPTWFLKRIRMAGLAMSCLFFRSG</sequence>
<keyword evidence="1" id="KW-1133">Transmembrane helix</keyword>
<keyword evidence="1" id="KW-0472">Membrane</keyword>
<organism evidence="2 4">
    <name type="scientific">Medicago truncatula</name>
    <name type="common">Barrel medic</name>
    <name type="synonym">Medicago tribuloides</name>
    <dbReference type="NCBI Taxonomy" id="3880"/>
    <lineage>
        <taxon>Eukaryota</taxon>
        <taxon>Viridiplantae</taxon>
        <taxon>Streptophyta</taxon>
        <taxon>Embryophyta</taxon>
        <taxon>Tracheophyta</taxon>
        <taxon>Spermatophyta</taxon>
        <taxon>Magnoliopsida</taxon>
        <taxon>eudicotyledons</taxon>
        <taxon>Gunneridae</taxon>
        <taxon>Pentapetalae</taxon>
        <taxon>rosids</taxon>
        <taxon>fabids</taxon>
        <taxon>Fabales</taxon>
        <taxon>Fabaceae</taxon>
        <taxon>Papilionoideae</taxon>
        <taxon>50 kb inversion clade</taxon>
        <taxon>NPAAA clade</taxon>
        <taxon>Hologalegina</taxon>
        <taxon>IRL clade</taxon>
        <taxon>Trifolieae</taxon>
        <taxon>Medicago</taxon>
    </lineage>
</organism>
<reference evidence="2 4" key="2">
    <citation type="journal article" date="2014" name="BMC Genomics">
        <title>An improved genome release (version Mt4.0) for the model legume Medicago truncatula.</title>
        <authorList>
            <person name="Tang H."/>
            <person name="Krishnakumar V."/>
            <person name="Bidwell S."/>
            <person name="Rosen B."/>
            <person name="Chan A."/>
            <person name="Zhou S."/>
            <person name="Gentzbittel L."/>
            <person name="Childs K.L."/>
            <person name="Yandell M."/>
            <person name="Gundlach H."/>
            <person name="Mayer K.F."/>
            <person name="Schwartz D.C."/>
            <person name="Town C.D."/>
        </authorList>
    </citation>
    <scope>GENOME REANNOTATION</scope>
    <source>
        <strain evidence="3 4">cv. Jemalong A17</strain>
    </source>
</reference>